<dbReference type="Proteomes" id="UP000646478">
    <property type="component" value="Unassembled WGS sequence"/>
</dbReference>
<evidence type="ECO:0000313" key="3">
    <source>
        <dbReference type="EMBL" id="GGB08956.1"/>
    </source>
</evidence>
<dbReference type="SUPFAM" id="SSF50199">
    <property type="entry name" value="Staphylococcal nuclease"/>
    <property type="match status" value="1"/>
</dbReference>
<gene>
    <name evidence="3" type="ORF">GCM10011491_41150</name>
</gene>
<keyword evidence="4" id="KW-1185">Reference proteome</keyword>
<keyword evidence="1" id="KW-0732">Signal</keyword>
<evidence type="ECO:0000313" key="4">
    <source>
        <dbReference type="Proteomes" id="UP000646478"/>
    </source>
</evidence>
<dbReference type="Gene3D" id="2.40.50.90">
    <property type="match status" value="1"/>
</dbReference>
<feature type="chain" id="PRO_5036765351" evidence="1">
    <location>
        <begin position="21"/>
        <end position="140"/>
    </location>
</feature>
<evidence type="ECO:0000259" key="2">
    <source>
        <dbReference type="PROSITE" id="PS50830"/>
    </source>
</evidence>
<accession>A0A916SQR0</accession>
<dbReference type="Pfam" id="PF00565">
    <property type="entry name" value="SNase"/>
    <property type="match status" value="1"/>
</dbReference>
<dbReference type="InterPro" id="IPR016071">
    <property type="entry name" value="Staphylococal_nuclease_OB-fold"/>
</dbReference>
<proteinExistence type="predicted"/>
<dbReference type="PROSITE" id="PS50830">
    <property type="entry name" value="TNASE_3"/>
    <property type="match status" value="1"/>
</dbReference>
<evidence type="ECO:0000256" key="1">
    <source>
        <dbReference type="SAM" id="SignalP"/>
    </source>
</evidence>
<name>A0A916SQR0_9HYPH</name>
<reference evidence="3" key="2">
    <citation type="submission" date="2020-09" db="EMBL/GenBank/DDBJ databases">
        <authorList>
            <person name="Sun Q."/>
            <person name="Zhou Y."/>
        </authorList>
    </citation>
    <scope>NUCLEOTIDE SEQUENCE</scope>
    <source>
        <strain evidence="3">CGMCC 1.15082</strain>
    </source>
</reference>
<sequence length="140" mass="15911">MRIFIGTLIAVSGLSVPTLAQGTNETWPICGYEKRITCVVDGDTFWFNREKYRLFGIDAPETGEKAQCSTERVRADDATRYLQRILQSGVISLQRRGVDRYKRILVSVKTKSGDAEELMIAHGKAARYTGGYRDKQQWCR</sequence>
<organism evidence="3 4">
    <name type="scientific">Brucella endophytica</name>
    <dbReference type="NCBI Taxonomy" id="1963359"/>
    <lineage>
        <taxon>Bacteria</taxon>
        <taxon>Pseudomonadati</taxon>
        <taxon>Pseudomonadota</taxon>
        <taxon>Alphaproteobacteria</taxon>
        <taxon>Hyphomicrobiales</taxon>
        <taxon>Brucellaceae</taxon>
        <taxon>Brucella/Ochrobactrum group</taxon>
        <taxon>Brucella</taxon>
    </lineage>
</organism>
<feature type="domain" description="TNase-like" evidence="2">
    <location>
        <begin position="30"/>
        <end position="140"/>
    </location>
</feature>
<feature type="signal peptide" evidence="1">
    <location>
        <begin position="1"/>
        <end position="20"/>
    </location>
</feature>
<reference evidence="3" key="1">
    <citation type="journal article" date="2014" name="Int. J. Syst. Evol. Microbiol.">
        <title>Complete genome sequence of Corynebacterium casei LMG S-19264T (=DSM 44701T), isolated from a smear-ripened cheese.</title>
        <authorList>
            <consortium name="US DOE Joint Genome Institute (JGI-PGF)"/>
            <person name="Walter F."/>
            <person name="Albersmeier A."/>
            <person name="Kalinowski J."/>
            <person name="Ruckert C."/>
        </authorList>
    </citation>
    <scope>NUCLEOTIDE SEQUENCE</scope>
    <source>
        <strain evidence="3">CGMCC 1.15082</strain>
    </source>
</reference>
<comment type="caution">
    <text evidence="3">The sequence shown here is derived from an EMBL/GenBank/DDBJ whole genome shotgun (WGS) entry which is preliminary data.</text>
</comment>
<protein>
    <submittedName>
        <fullName evidence="3">Nuclease</fullName>
    </submittedName>
</protein>
<dbReference type="InterPro" id="IPR035437">
    <property type="entry name" value="SNase_OB-fold_sf"/>
</dbReference>
<dbReference type="EMBL" id="BMHH01000026">
    <property type="protein sequence ID" value="GGB08956.1"/>
    <property type="molecule type" value="Genomic_DNA"/>
</dbReference>
<dbReference type="AlphaFoldDB" id="A0A916SQR0"/>